<dbReference type="SUPFAM" id="SSF55298">
    <property type="entry name" value="YjgF-like"/>
    <property type="match status" value="1"/>
</dbReference>
<accession>A0A171DG82</accession>
<evidence type="ECO:0000313" key="3">
    <source>
        <dbReference type="Proteomes" id="UP000182631"/>
    </source>
</evidence>
<sequence>PTMAEAVFTPDAPAPVGPYSQAVRAGNTIYCSGQIGLDPQTGAMVGLPDDVEAETTQVLHNLGAVLKAAGATPSHVVRTTIYLTNLGHFDLVNRLYGEMFGTGVLPARACVQVAALPKEARVEMDAIAVLVFPY</sequence>
<dbReference type="Pfam" id="PF01042">
    <property type="entry name" value="Ribonuc_L-PSP"/>
    <property type="match status" value="1"/>
</dbReference>
<dbReference type="GO" id="GO:0019239">
    <property type="term" value="F:deaminase activity"/>
    <property type="evidence" value="ECO:0007669"/>
    <property type="project" value="TreeGrafter"/>
</dbReference>
<dbReference type="AlphaFoldDB" id="A0A171DG82"/>
<dbReference type="PANTHER" id="PTHR11803:SF39">
    <property type="entry name" value="2-IMINOBUTANOATE_2-IMINOPROPANOATE DEAMINASE"/>
    <property type="match status" value="1"/>
</dbReference>
<keyword evidence="3" id="KW-1185">Reference proteome</keyword>
<feature type="non-terminal residue" evidence="2">
    <location>
        <position position="1"/>
    </location>
</feature>
<dbReference type="EMBL" id="FITM01000071">
    <property type="protein sequence ID" value="SAY38698.1"/>
    <property type="molecule type" value="Genomic_DNA"/>
</dbReference>
<dbReference type="InterPro" id="IPR006175">
    <property type="entry name" value="YjgF/YER057c/UK114"/>
</dbReference>
<dbReference type="FunFam" id="3.30.1330.40:FF:000001">
    <property type="entry name" value="L-PSP family endoribonuclease"/>
    <property type="match status" value="1"/>
</dbReference>
<name>A0A171DG82_9SYNE</name>
<dbReference type="InterPro" id="IPR035959">
    <property type="entry name" value="RutC-like_sf"/>
</dbReference>
<dbReference type="NCBIfam" id="TIGR00004">
    <property type="entry name" value="Rid family detoxifying hydrolase"/>
    <property type="match status" value="1"/>
</dbReference>
<dbReference type="PANTHER" id="PTHR11803">
    <property type="entry name" value="2-IMINOBUTANOATE/2-IMINOPROPANOATE DEAMINASE RIDA"/>
    <property type="match status" value="1"/>
</dbReference>
<dbReference type="CDD" id="cd00448">
    <property type="entry name" value="YjgF_YER057c_UK114_family"/>
    <property type="match status" value="1"/>
</dbReference>
<dbReference type="Proteomes" id="UP000182631">
    <property type="component" value="Unassembled WGS sequence"/>
</dbReference>
<gene>
    <name evidence="2" type="ORF">FLM9_612</name>
</gene>
<dbReference type="InterPro" id="IPR006056">
    <property type="entry name" value="RidA"/>
</dbReference>
<comment type="similarity">
    <text evidence="1">Belongs to the RutC family.</text>
</comment>
<dbReference type="GO" id="GO:0005829">
    <property type="term" value="C:cytosol"/>
    <property type="evidence" value="ECO:0007669"/>
    <property type="project" value="TreeGrafter"/>
</dbReference>
<proteinExistence type="inferred from homology"/>
<protein>
    <submittedName>
        <fullName evidence="2">Bona fide RidA/YjgF/TdcF/RutC subgroup</fullName>
    </submittedName>
</protein>
<organism evidence="2 3">
    <name type="scientific">Candidatus Synechococcus spongiarum</name>
    <dbReference type="NCBI Taxonomy" id="431041"/>
    <lineage>
        <taxon>Bacteria</taxon>
        <taxon>Bacillati</taxon>
        <taxon>Cyanobacteriota</taxon>
        <taxon>Cyanophyceae</taxon>
        <taxon>Synechococcales</taxon>
        <taxon>Synechococcaceae</taxon>
        <taxon>Synechococcus</taxon>
    </lineage>
</organism>
<dbReference type="PROSITE" id="PS01094">
    <property type="entry name" value="UPF0076"/>
    <property type="match status" value="1"/>
</dbReference>
<dbReference type="InterPro" id="IPR019897">
    <property type="entry name" value="RidA_CS"/>
</dbReference>
<evidence type="ECO:0000256" key="1">
    <source>
        <dbReference type="ARBA" id="ARBA00010552"/>
    </source>
</evidence>
<dbReference type="Gene3D" id="3.30.1330.40">
    <property type="entry name" value="RutC-like"/>
    <property type="match status" value="1"/>
</dbReference>
<evidence type="ECO:0000313" key="2">
    <source>
        <dbReference type="EMBL" id="SAY38698.1"/>
    </source>
</evidence>
<reference evidence="3" key="1">
    <citation type="submission" date="2016-02" db="EMBL/GenBank/DDBJ databases">
        <authorList>
            <person name="liu f."/>
        </authorList>
    </citation>
    <scope>NUCLEOTIDE SEQUENCE [LARGE SCALE GENOMIC DNA]</scope>
</reference>